<feature type="compositionally biased region" description="Basic and acidic residues" evidence="1">
    <location>
        <begin position="153"/>
        <end position="184"/>
    </location>
</feature>
<sequence>MTRSGLPDARTGELWSAFVSQSGDAGQTNVFDLTKRGYNPHQVDGHVQALLERVEVLEHAHRREQQRAEDAEAELSRVRTRPDRSADSGDPGDSTVQQGFGHRVERVLRVAEQEAANARAAAAREASALMERTRKEAETHRREVEQNLGARRAALDEEAARRRAALDERERELDEQAASTREEAEQTLAEARTGAEQITRDAEAEAQRRREDTETLLRRRHSEAEQELERLEGLHDGVRTDLGRLLESLSIQLPGREGQRHLAVAVPAGAEQDGDARSQLHFGPEAGDGDGRAAHEAPGEAGAS</sequence>
<evidence type="ECO:0000256" key="1">
    <source>
        <dbReference type="SAM" id="MobiDB-lite"/>
    </source>
</evidence>
<protein>
    <recommendedName>
        <fullName evidence="4">DivIVA domain-containing protein</fullName>
    </recommendedName>
</protein>
<dbReference type="InterPro" id="IPR007793">
    <property type="entry name" value="DivIVA_fam"/>
</dbReference>
<reference evidence="3" key="1">
    <citation type="journal article" date="2019" name="Int. J. Syst. Evol. Microbiol.">
        <title>The Global Catalogue of Microorganisms (GCM) 10K type strain sequencing project: providing services to taxonomists for standard genome sequencing and annotation.</title>
        <authorList>
            <consortium name="The Broad Institute Genomics Platform"/>
            <consortium name="The Broad Institute Genome Sequencing Center for Infectious Disease"/>
            <person name="Wu L."/>
            <person name="Ma J."/>
        </authorList>
    </citation>
    <scope>NUCLEOTIDE SEQUENCE [LARGE SCALE GENOMIC DNA]</scope>
    <source>
        <strain evidence="3">JCM 17979</strain>
    </source>
</reference>
<name>A0ABP9ANZ8_9PSEU</name>
<keyword evidence="3" id="KW-1185">Reference proteome</keyword>
<feature type="region of interest" description="Disordered" evidence="1">
    <location>
        <begin position="262"/>
        <end position="304"/>
    </location>
</feature>
<dbReference type="PANTHER" id="PTHR35794">
    <property type="entry name" value="CELL DIVISION PROTEIN DIVIVA"/>
    <property type="match status" value="1"/>
</dbReference>
<feature type="region of interest" description="Disordered" evidence="1">
    <location>
        <begin position="61"/>
        <end position="101"/>
    </location>
</feature>
<feature type="compositionally biased region" description="Basic and acidic residues" evidence="1">
    <location>
        <begin position="289"/>
        <end position="298"/>
    </location>
</feature>
<dbReference type="PANTHER" id="PTHR35794:SF2">
    <property type="entry name" value="CELL DIVISION PROTEIN DIVIVA"/>
    <property type="match status" value="1"/>
</dbReference>
<comment type="caution">
    <text evidence="2">The sequence shown here is derived from an EMBL/GenBank/DDBJ whole genome shotgun (WGS) entry which is preliminary data.</text>
</comment>
<gene>
    <name evidence="2" type="ORF">GCM10023200_16470</name>
</gene>
<evidence type="ECO:0000313" key="3">
    <source>
        <dbReference type="Proteomes" id="UP001500928"/>
    </source>
</evidence>
<evidence type="ECO:0000313" key="2">
    <source>
        <dbReference type="EMBL" id="GAA4783683.1"/>
    </source>
</evidence>
<evidence type="ECO:0008006" key="4">
    <source>
        <dbReference type="Google" id="ProtNLM"/>
    </source>
</evidence>
<proteinExistence type="predicted"/>
<accession>A0ABP9ANZ8</accession>
<dbReference type="EMBL" id="BAABHO010000010">
    <property type="protein sequence ID" value="GAA4783683.1"/>
    <property type="molecule type" value="Genomic_DNA"/>
</dbReference>
<feature type="region of interest" description="Disordered" evidence="1">
    <location>
        <begin position="119"/>
        <end position="228"/>
    </location>
</feature>
<dbReference type="Proteomes" id="UP001500928">
    <property type="component" value="Unassembled WGS sequence"/>
</dbReference>
<feature type="compositionally biased region" description="Basic and acidic residues" evidence="1">
    <location>
        <begin position="198"/>
        <end position="228"/>
    </location>
</feature>
<feature type="compositionally biased region" description="Basic and acidic residues" evidence="1">
    <location>
        <begin position="131"/>
        <end position="145"/>
    </location>
</feature>
<feature type="compositionally biased region" description="Low complexity" evidence="1">
    <location>
        <begin position="119"/>
        <end position="130"/>
    </location>
</feature>
<feature type="compositionally biased region" description="Basic and acidic residues" evidence="1">
    <location>
        <begin position="61"/>
        <end position="87"/>
    </location>
</feature>
<organism evidence="2 3">
    <name type="scientific">Actinomycetospora chlora</name>
    <dbReference type="NCBI Taxonomy" id="663608"/>
    <lineage>
        <taxon>Bacteria</taxon>
        <taxon>Bacillati</taxon>
        <taxon>Actinomycetota</taxon>
        <taxon>Actinomycetes</taxon>
        <taxon>Pseudonocardiales</taxon>
        <taxon>Pseudonocardiaceae</taxon>
        <taxon>Actinomycetospora</taxon>
    </lineage>
</organism>